<dbReference type="VEuPathDB" id="TriTrypDB:TcG_13395"/>
<accession>A0A0M4HLR8</accession>
<evidence type="ECO:0000256" key="2">
    <source>
        <dbReference type="SAM" id="SignalP"/>
    </source>
</evidence>
<reference evidence="3" key="1">
    <citation type="submission" date="2015-06" db="EMBL/GenBank/DDBJ databases">
        <title>Heterogeneity of Trypanosoma cruzi cell populations: Clonal variation in the expression of the MASP multigene family.</title>
        <authorList>
            <person name="Seco-Hidalgo V."/>
            <person name="de Pablos L.M."/>
            <person name="Osuna A."/>
        </authorList>
    </citation>
    <scope>NUCLEOTIDE SEQUENCE</scope>
    <source>
        <strain evidence="3">Pan4</strain>
    </source>
</reference>
<dbReference type="VEuPathDB" id="TriTrypDB:TcCLB.509419.80"/>
<feature type="chain" id="PRO_5005795645" evidence="2">
    <location>
        <begin position="25"/>
        <end position="265"/>
    </location>
</feature>
<feature type="region of interest" description="Disordered" evidence="1">
    <location>
        <begin position="41"/>
        <end position="245"/>
    </location>
</feature>
<dbReference type="VEuPathDB" id="TriTrypDB:TcCLB.506245.270"/>
<keyword evidence="2" id="KW-0732">Signal</keyword>
<feature type="compositionally biased region" description="Polar residues" evidence="1">
    <location>
        <begin position="220"/>
        <end position="234"/>
    </location>
</feature>
<feature type="signal peptide" evidence="2">
    <location>
        <begin position="1"/>
        <end position="24"/>
    </location>
</feature>
<dbReference type="VEuPathDB" id="TriTrypDB:ECC02_011632"/>
<feature type="compositionally biased region" description="Acidic residues" evidence="1">
    <location>
        <begin position="120"/>
        <end position="143"/>
    </location>
</feature>
<feature type="compositionally biased region" description="Basic and acidic residues" evidence="1">
    <location>
        <begin position="94"/>
        <end position="119"/>
    </location>
</feature>
<evidence type="ECO:0000256" key="1">
    <source>
        <dbReference type="SAM" id="MobiDB-lite"/>
    </source>
</evidence>
<dbReference type="VEuPathDB" id="TriTrypDB:C3747_5g455"/>
<dbReference type="AlphaFoldDB" id="A0A0M4HLR8"/>
<gene>
    <name evidence="3" type="primary">masp20</name>
</gene>
<dbReference type="VEuPathDB" id="TriTrypDB:TcBrA4_0172110"/>
<feature type="compositionally biased region" description="Polar residues" evidence="1">
    <location>
        <begin position="155"/>
        <end position="192"/>
    </location>
</feature>
<proteinExistence type="evidence at transcript level"/>
<dbReference type="VEuPathDB" id="TriTrypDB:ECC02_010089"/>
<dbReference type="VEuPathDB" id="TriTrypDB:BCY84_06009"/>
<organism evidence="3">
    <name type="scientific">Trypanosoma cruzi</name>
    <dbReference type="NCBI Taxonomy" id="5693"/>
    <lineage>
        <taxon>Eukaryota</taxon>
        <taxon>Discoba</taxon>
        <taxon>Euglenozoa</taxon>
        <taxon>Kinetoplastea</taxon>
        <taxon>Metakinetoplastina</taxon>
        <taxon>Trypanosomatida</taxon>
        <taxon>Trypanosomatidae</taxon>
        <taxon>Trypanosoma</taxon>
        <taxon>Schizotrypanum</taxon>
    </lineage>
</organism>
<feature type="compositionally biased region" description="Polar residues" evidence="1">
    <location>
        <begin position="74"/>
        <end position="90"/>
    </location>
</feature>
<dbReference type="VEuPathDB" id="TriTrypDB:TCDM_10341"/>
<feature type="compositionally biased region" description="Basic and acidic residues" evidence="1">
    <location>
        <begin position="201"/>
        <end position="215"/>
    </location>
</feature>
<name>A0A0M4HLR8_TRYCR</name>
<dbReference type="EMBL" id="KT222294">
    <property type="protein sequence ID" value="ALD09592.1"/>
    <property type="molecule type" value="mRNA"/>
</dbReference>
<dbReference type="VEuPathDB" id="TriTrypDB:TcCL_NonESM09931"/>
<dbReference type="VEuPathDB" id="TriTrypDB:C4B63_15g317"/>
<dbReference type="VEuPathDB" id="TriTrypDB:TcCLB.507069.10"/>
<dbReference type="VEuPathDB" id="TriTrypDB:TcCLB.506759.80"/>
<protein>
    <submittedName>
        <fullName evidence="3">Mucin-associated surface protein</fullName>
    </submittedName>
</protein>
<evidence type="ECO:0000313" key="3">
    <source>
        <dbReference type="EMBL" id="ALD09592.1"/>
    </source>
</evidence>
<sequence>MAMMMTGRVLLVCALCVLWCGACGGGCSEAPQVSQEITHVNVNGPKTDNSRGGAGGGPQSGQLAESQPAGVSVQDATGTLVALQTGTKLSPTADAEKKGKEQTQEAEDVVGKKGKMQEPKEEEEDDDGIEQKEEEEEEEEEEEKRDGKKEEDAATGTTKDMSSGTEEQPSLPSGAEGSSNKTDPNSTQTTGDSGPAADGAGTRDEKQNENKDANPKETPVTATAMKNTTASTGNSDGGTAVSHTTSPPLFLLAVARTAAAVVVAA</sequence>
<dbReference type="VEuPathDB" id="TriTrypDB:TCSYLVIO_005163"/>